<evidence type="ECO:0000313" key="2">
    <source>
        <dbReference type="EMBL" id="PRQ76938.1"/>
    </source>
</evidence>
<feature type="region of interest" description="Disordered" evidence="1">
    <location>
        <begin position="23"/>
        <end position="83"/>
    </location>
</feature>
<dbReference type="Proteomes" id="UP000239560">
    <property type="component" value="Unassembled WGS sequence"/>
</dbReference>
<name>A0A2T0AG08_RHOTO</name>
<feature type="compositionally biased region" description="Basic residues" evidence="1">
    <location>
        <begin position="50"/>
        <end position="61"/>
    </location>
</feature>
<evidence type="ECO:0000313" key="3">
    <source>
        <dbReference type="Proteomes" id="UP000239560"/>
    </source>
</evidence>
<gene>
    <name evidence="2" type="ORF">AAT19DRAFT_12356</name>
</gene>
<accession>A0A2T0AG08</accession>
<proteinExistence type="predicted"/>
<comment type="caution">
    <text evidence="2">The sequence shown here is derived from an EMBL/GenBank/DDBJ whole genome shotgun (WGS) entry which is preliminary data.</text>
</comment>
<feature type="compositionally biased region" description="Low complexity" evidence="1">
    <location>
        <begin position="23"/>
        <end position="49"/>
    </location>
</feature>
<protein>
    <submittedName>
        <fullName evidence="2">Uncharacterized protein</fullName>
    </submittedName>
</protein>
<reference evidence="2 3" key="1">
    <citation type="journal article" date="2018" name="Elife">
        <title>Functional genomics of lipid metabolism in the oleaginous yeast Rhodosporidium toruloides.</title>
        <authorList>
            <person name="Coradetti S.T."/>
            <person name="Pinel D."/>
            <person name="Geiselman G."/>
            <person name="Ito M."/>
            <person name="Mondo S."/>
            <person name="Reilly M.C."/>
            <person name="Cheng Y.F."/>
            <person name="Bauer S."/>
            <person name="Grigoriev I."/>
            <person name="Gladden J.M."/>
            <person name="Simmons B.A."/>
            <person name="Brem R."/>
            <person name="Arkin A.P."/>
            <person name="Skerker J.M."/>
        </authorList>
    </citation>
    <scope>NUCLEOTIDE SEQUENCE [LARGE SCALE GENOMIC DNA]</scope>
    <source>
        <strain evidence="2 3">NBRC 0880</strain>
    </source>
</reference>
<organism evidence="2 3">
    <name type="scientific">Rhodotorula toruloides</name>
    <name type="common">Yeast</name>
    <name type="synonym">Rhodosporidium toruloides</name>
    <dbReference type="NCBI Taxonomy" id="5286"/>
    <lineage>
        <taxon>Eukaryota</taxon>
        <taxon>Fungi</taxon>
        <taxon>Dikarya</taxon>
        <taxon>Basidiomycota</taxon>
        <taxon>Pucciniomycotina</taxon>
        <taxon>Microbotryomycetes</taxon>
        <taxon>Sporidiobolales</taxon>
        <taxon>Sporidiobolaceae</taxon>
        <taxon>Rhodotorula</taxon>
    </lineage>
</organism>
<dbReference type="EMBL" id="LCTV02000002">
    <property type="protein sequence ID" value="PRQ76938.1"/>
    <property type="molecule type" value="Genomic_DNA"/>
</dbReference>
<sequence>MRVTVMADLPALALALQPARTLSLSRPSSRSILPTFPSPSSLTSSSSSRLFRRKARGRMLGKQRAAGHPARTEAQRTSCATPGSACDWKRLRTSKFACRRRTSRSSSPYSSTRWVPMVSLTSS</sequence>
<evidence type="ECO:0000256" key="1">
    <source>
        <dbReference type="SAM" id="MobiDB-lite"/>
    </source>
</evidence>
<dbReference type="AlphaFoldDB" id="A0A2T0AG08"/>